<name>A0A0S1MJP5_PHAPC</name>
<accession>A0A0S1MJP5</accession>
<dbReference type="Pfam" id="PF24855">
    <property type="entry name" value="DUF7729"/>
    <property type="match status" value="1"/>
</dbReference>
<feature type="domain" description="DUF7729" evidence="1">
    <location>
        <begin position="36"/>
        <end position="151"/>
    </location>
</feature>
<dbReference type="PANTHER" id="PTHR34862:SF1">
    <property type="entry name" value="SPARK DOMAIN-CONTAINING PROTEIN"/>
    <property type="match status" value="1"/>
</dbReference>
<protein>
    <submittedName>
        <fullName evidence="3">Expressed protein</fullName>
    </submittedName>
</protein>
<sequence>MPTLRSIRYRRTLLACIGIMSSISAQNITSDFPASDTLSTACRDSINNLINGEFGKCSKISDLIQFAYSNNSNPLSRYSNYVKNFCEAEVCSSEILSKTVKSLRSTCLSDLKTGSIDVIRTYATSSQYSLLRNSLCLRRVSDSTLCLTSMLDELQVFGKVPFSVSQIENVVIGGFPSIISSLDNLPEKFCNDCIHGLITVLPSTTANGDAALPPVAKGLPDGVKIQAHPILQNAQPATMTIAALCGASVIDGKIPPSLVTGLGSRPAANASFVSKTSDASRTTFYTSNCKRLACSAAYITFIVSLFI</sequence>
<dbReference type="EMBL" id="KT246983">
    <property type="protein sequence ID" value="ALL41073.1"/>
    <property type="molecule type" value="mRNA"/>
</dbReference>
<dbReference type="OrthoDB" id="2536450at2759"/>
<evidence type="ECO:0000313" key="3">
    <source>
        <dbReference type="EMBL" id="CAH7672201.1"/>
    </source>
</evidence>
<dbReference type="AlphaFoldDB" id="A0A0S1MJP5"/>
<dbReference type="EMBL" id="CALTRL010001364">
    <property type="protein sequence ID" value="CAH7672201.1"/>
    <property type="molecule type" value="Genomic_DNA"/>
</dbReference>
<evidence type="ECO:0000313" key="4">
    <source>
        <dbReference type="Proteomes" id="UP001153365"/>
    </source>
</evidence>
<proteinExistence type="evidence at transcript level"/>
<evidence type="ECO:0000259" key="1">
    <source>
        <dbReference type="Pfam" id="PF24855"/>
    </source>
</evidence>
<keyword evidence="4" id="KW-1185">Reference proteome</keyword>
<dbReference type="Proteomes" id="UP001153365">
    <property type="component" value="Unassembled WGS sequence"/>
</dbReference>
<dbReference type="PANTHER" id="PTHR34862">
    <property type="entry name" value="SPARK DOMAIN-CONTAINING PROTEIN"/>
    <property type="match status" value="1"/>
</dbReference>
<reference evidence="3" key="2">
    <citation type="submission" date="2022-06" db="EMBL/GenBank/DDBJ databases">
        <authorList>
            <consortium name="SYNGENTA / RWTH Aachen University"/>
        </authorList>
    </citation>
    <scope>NUCLEOTIDE SEQUENCE</scope>
</reference>
<reference evidence="2" key="1">
    <citation type="submission" date="2015-07" db="EMBL/GenBank/DDBJ databases">
        <title>Elucidating the P. pachyrhizi secretome and potential effectors.</title>
        <authorList>
            <person name="de Carvalho M.C.C.G."/>
            <person name="Nascimento L.C."/>
            <person name="Darben L.M."/>
            <person name="Polizel-Podanosqui A.M."/>
            <person name="Lopes-Caitar V.S."/>
            <person name="Rocha C.S."/>
            <person name="Qi M."/>
            <person name="Carazolle M."/>
            <person name="Kuwahara M.K."/>
            <person name="Pereira G.A.G."/>
            <person name="Abdelnoor R.V."/>
            <person name="Whitham S.A."/>
            <person name="Marcelino-Guimaraes F.C."/>
        </authorList>
    </citation>
    <scope>NUCLEOTIDE SEQUENCE</scope>
</reference>
<organism evidence="2">
    <name type="scientific">Phakopsora pachyrhizi</name>
    <name type="common">Asian soybean rust disease fungus</name>
    <dbReference type="NCBI Taxonomy" id="170000"/>
    <lineage>
        <taxon>Eukaryota</taxon>
        <taxon>Fungi</taxon>
        <taxon>Dikarya</taxon>
        <taxon>Basidiomycota</taxon>
        <taxon>Pucciniomycotina</taxon>
        <taxon>Pucciniomycetes</taxon>
        <taxon>Pucciniales</taxon>
        <taxon>Phakopsoraceae</taxon>
        <taxon>Phakopsora</taxon>
    </lineage>
</organism>
<dbReference type="InterPro" id="IPR056146">
    <property type="entry name" value="DUF7729"/>
</dbReference>
<gene>
    <name evidence="3" type="ORF">PPACK8108_LOCUS7010</name>
</gene>
<evidence type="ECO:0000313" key="2">
    <source>
        <dbReference type="EMBL" id="ALL41073.1"/>
    </source>
</evidence>